<proteinExistence type="predicted"/>
<organism evidence="2 3">
    <name type="scientific">Alkalihalophilus pseudofirmus</name>
    <name type="common">Bacillus pseudofirmus</name>
    <dbReference type="NCBI Taxonomy" id="79885"/>
    <lineage>
        <taxon>Bacteria</taxon>
        <taxon>Bacillati</taxon>
        <taxon>Bacillota</taxon>
        <taxon>Bacilli</taxon>
        <taxon>Bacillales</taxon>
        <taxon>Bacillaceae</taxon>
        <taxon>Alkalihalophilus</taxon>
    </lineage>
</organism>
<dbReference type="EMBL" id="JAWJAY010000001">
    <property type="protein sequence ID" value="MDV2884815.1"/>
    <property type="molecule type" value="Genomic_DNA"/>
</dbReference>
<evidence type="ECO:0000313" key="3">
    <source>
        <dbReference type="Proteomes" id="UP001285636"/>
    </source>
</evidence>
<evidence type="ECO:0000313" key="2">
    <source>
        <dbReference type="EMBL" id="MDV2884815.1"/>
    </source>
</evidence>
<evidence type="ECO:0000256" key="1">
    <source>
        <dbReference type="SAM" id="Phobius"/>
    </source>
</evidence>
<keyword evidence="1" id="KW-0472">Membrane</keyword>
<protein>
    <submittedName>
        <fullName evidence="2">Uncharacterized protein</fullName>
    </submittedName>
</protein>
<name>A0AAJ2KX96_ALKPS</name>
<keyword evidence="1" id="KW-1133">Transmembrane helix</keyword>
<reference evidence="2" key="1">
    <citation type="submission" date="2023-10" db="EMBL/GenBank/DDBJ databases">
        <title>Screening of Alkalihalophilus pseudofirmusBZ-TG-HK211 and Its Alleviation of Salt Stress on Rapeseed Growth.</title>
        <authorList>
            <person name="Zhao B."/>
            <person name="Guo T."/>
        </authorList>
    </citation>
    <scope>NUCLEOTIDE SEQUENCE</scope>
    <source>
        <strain evidence="2">BZ-TG-HK211</strain>
    </source>
</reference>
<comment type="caution">
    <text evidence="2">The sequence shown here is derived from an EMBL/GenBank/DDBJ whole genome shotgun (WGS) entry which is preliminary data.</text>
</comment>
<sequence>MIRFFDAFLLFFITFFATLLLGTWGLFIGLIISSLYLIFKELVKISSLLEKASHRTNDN</sequence>
<dbReference type="AlphaFoldDB" id="A0AAJ2KX96"/>
<feature type="transmembrane region" description="Helical" evidence="1">
    <location>
        <begin position="7"/>
        <end position="39"/>
    </location>
</feature>
<keyword evidence="1" id="KW-0812">Transmembrane</keyword>
<gene>
    <name evidence="2" type="ORF">RYX45_06470</name>
</gene>
<dbReference type="RefSeq" id="WP_323466260.1">
    <property type="nucleotide sequence ID" value="NZ_CP144224.1"/>
</dbReference>
<accession>A0AAJ2KX96</accession>
<dbReference type="Proteomes" id="UP001285636">
    <property type="component" value="Unassembled WGS sequence"/>
</dbReference>